<evidence type="ECO:0000313" key="3">
    <source>
        <dbReference type="Proteomes" id="UP000317650"/>
    </source>
</evidence>
<sequence>MEVQVTGPCSQLSHLSPTNSLTAFQVAFGLPFGSSKRKGAAAPWLRLRSSLRPSWRPLAQAARARSLEILWGTGRRAQEQALGLRKGAAARGCDCVLTPPVLGAPSPRLSRARSLEILWGTGRRAQEQALRRAFSVDRFASDGDDDEVEEEEFVQRFEELPLELRRQQRDGNEDSVVACSESWSSREGDALPTSSCFSSDTSPVTFPLPLSRKREPSTEPPWLPFRPEPPDWSDQIVPASVEKNANSVELPLSLRIIKRKKQCEDRWFREAGGTACCSVKRAFSSMVFMIRELQSYTLQMREVLFREDLQGILARVQREMNSSFVWLFQQIFSCTPTLMLSVMLLLANFTVYSMDNLDGAAATATPKPPTQQSLFETVVVEDHRQSHHERYLIVKTLSSILGGSGVGGGGKTKPVAGATGDGRSDDKSSLDQTILPDSVSKAPGALNAEEGGERGKGEGASATAPSRAEEEVSRAWKGILEEVSRMQAITRDAALMDPATLRRFVSPVAVELEHDDCSEYLRTEFMYQQSLSQDPDNALLLANFAQFLYLVRHDHDRAEYYFKRAAKSVPADAEALSRYATFLWLARKDLEAAEETYLEAIDADPGNTFHAANYAHFLWNTGGEDTCYPLDDINGDDDAF</sequence>
<reference evidence="2 3" key="1">
    <citation type="journal article" date="2019" name="Nat. Plants">
        <title>Genome sequencing of Musa balbisiana reveals subgenome evolution and function divergence in polyploid bananas.</title>
        <authorList>
            <person name="Yao X."/>
        </authorList>
    </citation>
    <scope>NUCLEOTIDE SEQUENCE [LARGE SCALE GENOMIC DNA]</scope>
    <source>
        <strain evidence="3">cv. DH-PKW</strain>
        <tissue evidence="2">Leaves</tissue>
    </source>
</reference>
<keyword evidence="3" id="KW-1185">Reference proteome</keyword>
<accession>A0A4S8IU31</accession>
<proteinExistence type="predicted"/>
<name>A0A4S8IU31_MUSBA</name>
<comment type="caution">
    <text evidence="2">The sequence shown here is derived from an EMBL/GenBank/DDBJ whole genome shotgun (WGS) entry which is preliminary data.</text>
</comment>
<protein>
    <submittedName>
        <fullName evidence="2">Uncharacterized protein</fullName>
    </submittedName>
</protein>
<dbReference type="EMBL" id="PYDT01000009">
    <property type="protein sequence ID" value="THU51764.1"/>
    <property type="molecule type" value="Genomic_DNA"/>
</dbReference>
<gene>
    <name evidence="2" type="ORF">C4D60_Mb06t34470</name>
</gene>
<evidence type="ECO:0000313" key="2">
    <source>
        <dbReference type="EMBL" id="THU51764.1"/>
    </source>
</evidence>
<feature type="compositionally biased region" description="Pro residues" evidence="1">
    <location>
        <begin position="218"/>
        <end position="227"/>
    </location>
</feature>
<dbReference type="Proteomes" id="UP000317650">
    <property type="component" value="Chromosome 6"/>
</dbReference>
<dbReference type="InterPro" id="IPR011990">
    <property type="entry name" value="TPR-like_helical_dom_sf"/>
</dbReference>
<evidence type="ECO:0000256" key="1">
    <source>
        <dbReference type="SAM" id="MobiDB-lite"/>
    </source>
</evidence>
<organism evidence="2 3">
    <name type="scientific">Musa balbisiana</name>
    <name type="common">Banana</name>
    <dbReference type="NCBI Taxonomy" id="52838"/>
    <lineage>
        <taxon>Eukaryota</taxon>
        <taxon>Viridiplantae</taxon>
        <taxon>Streptophyta</taxon>
        <taxon>Embryophyta</taxon>
        <taxon>Tracheophyta</taxon>
        <taxon>Spermatophyta</taxon>
        <taxon>Magnoliopsida</taxon>
        <taxon>Liliopsida</taxon>
        <taxon>Zingiberales</taxon>
        <taxon>Musaceae</taxon>
        <taxon>Musa</taxon>
    </lineage>
</organism>
<feature type="region of interest" description="Disordered" evidence="1">
    <location>
        <begin position="207"/>
        <end position="228"/>
    </location>
</feature>
<dbReference type="PANTHER" id="PTHR26312:SF132">
    <property type="entry name" value="OS01G0855200 PROTEIN"/>
    <property type="match status" value="1"/>
</dbReference>
<dbReference type="PANTHER" id="PTHR26312">
    <property type="entry name" value="TETRATRICOPEPTIDE REPEAT PROTEIN 5"/>
    <property type="match status" value="1"/>
</dbReference>
<feature type="region of interest" description="Disordered" evidence="1">
    <location>
        <begin position="408"/>
        <end position="468"/>
    </location>
</feature>
<dbReference type="AlphaFoldDB" id="A0A4S8IU31"/>
<dbReference type="Gene3D" id="1.25.40.10">
    <property type="entry name" value="Tetratricopeptide repeat domain"/>
    <property type="match status" value="1"/>
</dbReference>
<dbReference type="SUPFAM" id="SSF48452">
    <property type="entry name" value="TPR-like"/>
    <property type="match status" value="1"/>
</dbReference>